<dbReference type="AlphaFoldDB" id="A0A8J8NNX6"/>
<keyword evidence="2" id="KW-1185">Reference proteome</keyword>
<evidence type="ECO:0000313" key="1">
    <source>
        <dbReference type="EMBL" id="TNV78224.1"/>
    </source>
</evidence>
<protein>
    <submittedName>
        <fullName evidence="1">Uncharacterized protein</fullName>
    </submittedName>
</protein>
<reference evidence="1" key="1">
    <citation type="submission" date="2019-06" db="EMBL/GenBank/DDBJ databases">
        <authorList>
            <person name="Zheng W."/>
        </authorList>
    </citation>
    <scope>NUCLEOTIDE SEQUENCE</scope>
    <source>
        <strain evidence="1">QDHG01</strain>
    </source>
</reference>
<name>A0A8J8NNX6_HALGN</name>
<gene>
    <name evidence="1" type="ORF">FGO68_gene12307</name>
</gene>
<comment type="caution">
    <text evidence="1">The sequence shown here is derived from an EMBL/GenBank/DDBJ whole genome shotgun (WGS) entry which is preliminary data.</text>
</comment>
<dbReference type="Proteomes" id="UP000785679">
    <property type="component" value="Unassembled WGS sequence"/>
</dbReference>
<dbReference type="EMBL" id="RRYP01010690">
    <property type="protein sequence ID" value="TNV78224.1"/>
    <property type="molecule type" value="Genomic_DNA"/>
</dbReference>
<sequence length="376" mass="43325">MIQCKHFLESLGADYNATERKLMHSEEKEFSFDHTKKRILKFRNTQENKYKKSAISQFNQPDLPMFNSYFVQNNQCNQASNSQVGQTTIPAISPINLSAPLIHPEMGHVLSIKGLKVIANIIAIENQIRGDNELFERMIQKISEQQEDGFRTYNKVLCQKQVGTDGIINIACYPEIKLRGRGKPPSGITKDFSGSPKLIYISVLRTFKKLCFFKGNLDTYVYDEDMQQIVRNIHVTQPDSHAVPLYTLQLAELQRIGSKVPVPNESEGAKGEVSRKQIESFFMVPAHGELFRQMIDLIRDVSLKELAKPNLRRKEDDEEQKRKDEMKATPQTLEATLDWFYQLSYLLTQKNIEKLKHMKEQIIDNEGIFLPPKNND</sequence>
<evidence type="ECO:0000313" key="2">
    <source>
        <dbReference type="Proteomes" id="UP000785679"/>
    </source>
</evidence>
<organism evidence="1 2">
    <name type="scientific">Halteria grandinella</name>
    <dbReference type="NCBI Taxonomy" id="5974"/>
    <lineage>
        <taxon>Eukaryota</taxon>
        <taxon>Sar</taxon>
        <taxon>Alveolata</taxon>
        <taxon>Ciliophora</taxon>
        <taxon>Intramacronucleata</taxon>
        <taxon>Spirotrichea</taxon>
        <taxon>Stichotrichia</taxon>
        <taxon>Sporadotrichida</taxon>
        <taxon>Halteriidae</taxon>
        <taxon>Halteria</taxon>
    </lineage>
</organism>
<accession>A0A8J8NNX6</accession>
<proteinExistence type="predicted"/>